<dbReference type="Pfam" id="PF00069">
    <property type="entry name" value="Pkinase"/>
    <property type="match status" value="1"/>
</dbReference>
<dbReference type="InParanoid" id="A2FN96"/>
<dbReference type="EMBL" id="DS113901">
    <property type="protein sequence ID" value="EAX93624.1"/>
    <property type="molecule type" value="Genomic_DNA"/>
</dbReference>
<dbReference type="PANTHER" id="PTHR24362">
    <property type="entry name" value="SERINE/THREONINE-PROTEIN KINASE NEK"/>
    <property type="match status" value="1"/>
</dbReference>
<dbReference type="SMR" id="A2FN96"/>
<proteinExistence type="predicted"/>
<reference evidence="2" key="1">
    <citation type="submission" date="2006-10" db="EMBL/GenBank/DDBJ databases">
        <authorList>
            <person name="Amadeo P."/>
            <person name="Zhao Q."/>
            <person name="Wortman J."/>
            <person name="Fraser-Liggett C."/>
            <person name="Carlton J."/>
        </authorList>
    </citation>
    <scope>NUCLEOTIDE SEQUENCE</scope>
    <source>
        <strain evidence="2">G3</strain>
    </source>
</reference>
<reference evidence="2" key="2">
    <citation type="journal article" date="2007" name="Science">
        <title>Draft genome sequence of the sexually transmitted pathogen Trichomonas vaginalis.</title>
        <authorList>
            <person name="Carlton J.M."/>
            <person name="Hirt R.P."/>
            <person name="Silva J.C."/>
            <person name="Delcher A.L."/>
            <person name="Schatz M."/>
            <person name="Zhao Q."/>
            <person name="Wortman J.R."/>
            <person name="Bidwell S.L."/>
            <person name="Alsmark U.C.M."/>
            <person name="Besteiro S."/>
            <person name="Sicheritz-Ponten T."/>
            <person name="Noel C.J."/>
            <person name="Dacks J.B."/>
            <person name="Foster P.G."/>
            <person name="Simillion C."/>
            <person name="Van de Peer Y."/>
            <person name="Miranda-Saavedra D."/>
            <person name="Barton G.J."/>
            <person name="Westrop G.D."/>
            <person name="Mueller S."/>
            <person name="Dessi D."/>
            <person name="Fiori P.L."/>
            <person name="Ren Q."/>
            <person name="Paulsen I."/>
            <person name="Zhang H."/>
            <person name="Bastida-Corcuera F.D."/>
            <person name="Simoes-Barbosa A."/>
            <person name="Brown M.T."/>
            <person name="Hayes R.D."/>
            <person name="Mukherjee M."/>
            <person name="Okumura C.Y."/>
            <person name="Schneider R."/>
            <person name="Smith A.J."/>
            <person name="Vanacova S."/>
            <person name="Villalvazo M."/>
            <person name="Haas B.J."/>
            <person name="Pertea M."/>
            <person name="Feldblyum T.V."/>
            <person name="Utterback T.R."/>
            <person name="Shu C.L."/>
            <person name="Osoegawa K."/>
            <person name="de Jong P.J."/>
            <person name="Hrdy I."/>
            <person name="Horvathova L."/>
            <person name="Zubacova Z."/>
            <person name="Dolezal P."/>
            <person name="Malik S.B."/>
            <person name="Logsdon J.M. Jr."/>
            <person name="Henze K."/>
            <person name="Gupta A."/>
            <person name="Wang C.C."/>
            <person name="Dunne R.L."/>
            <person name="Upcroft J.A."/>
            <person name="Upcroft P."/>
            <person name="White O."/>
            <person name="Salzberg S.L."/>
            <person name="Tang P."/>
            <person name="Chiu C.-H."/>
            <person name="Lee Y.-S."/>
            <person name="Embley T.M."/>
            <person name="Coombs G.H."/>
            <person name="Mottram J.C."/>
            <person name="Tachezy J."/>
            <person name="Fraser-Liggett C.M."/>
            <person name="Johnson P.J."/>
        </authorList>
    </citation>
    <scope>NUCLEOTIDE SEQUENCE [LARGE SCALE GENOMIC DNA]</scope>
    <source>
        <strain evidence="2">G3</strain>
    </source>
</reference>
<sequence length="132" mass="15526">MEKGELEFLQQQGIVFNNVIAKGGFGTIYSVYHVNYKSTFALKFIPMIAFSQSELDCLIALDDPKIIRLYKYFTYKDNCYMLMELCTNDLEKYIKMKKNIDKFEMRKLIQDHSNSKSSISAKRQRFGFQISK</sequence>
<feature type="domain" description="Protein kinase" evidence="1">
    <location>
        <begin position="14"/>
        <end position="132"/>
    </location>
</feature>
<dbReference type="PROSITE" id="PS50011">
    <property type="entry name" value="PROTEIN_KINASE_DOM"/>
    <property type="match status" value="1"/>
</dbReference>
<dbReference type="Proteomes" id="UP000001542">
    <property type="component" value="Unassembled WGS sequence"/>
</dbReference>
<dbReference type="RefSeq" id="XP_001306554.1">
    <property type="nucleotide sequence ID" value="XM_001306553.1"/>
</dbReference>
<accession>A2FN96</accession>
<dbReference type="PANTHER" id="PTHR24362:SF309">
    <property type="entry name" value="PROTEIN KINASE DOMAIN-CONTAINING PROTEIN"/>
    <property type="match status" value="1"/>
</dbReference>
<evidence type="ECO:0000313" key="3">
    <source>
        <dbReference type="Proteomes" id="UP000001542"/>
    </source>
</evidence>
<evidence type="ECO:0000259" key="1">
    <source>
        <dbReference type="PROSITE" id="PS50011"/>
    </source>
</evidence>
<dbReference type="GO" id="GO:0004672">
    <property type="term" value="F:protein kinase activity"/>
    <property type="evidence" value="ECO:0007669"/>
    <property type="project" value="InterPro"/>
</dbReference>
<dbReference type="VEuPathDB" id="TrichDB:TVAGG3_0795510"/>
<name>A2FN96_TRIV3</name>
<dbReference type="GO" id="GO:0005524">
    <property type="term" value="F:ATP binding"/>
    <property type="evidence" value="ECO:0007669"/>
    <property type="project" value="InterPro"/>
</dbReference>
<keyword evidence="3" id="KW-1185">Reference proteome</keyword>
<dbReference type="Gene3D" id="1.10.510.10">
    <property type="entry name" value="Transferase(Phosphotransferase) domain 1"/>
    <property type="match status" value="1"/>
</dbReference>
<evidence type="ECO:0000313" key="2">
    <source>
        <dbReference type="EMBL" id="EAX93624.1"/>
    </source>
</evidence>
<dbReference type="KEGG" id="tva:4751345"/>
<protein>
    <recommendedName>
        <fullName evidence="1">Protein kinase domain-containing protein</fullName>
    </recommendedName>
</protein>
<gene>
    <name evidence="2" type="ORF">TVAG_336100</name>
</gene>
<dbReference type="InterPro" id="IPR011009">
    <property type="entry name" value="Kinase-like_dom_sf"/>
</dbReference>
<dbReference type="SUPFAM" id="SSF56112">
    <property type="entry name" value="Protein kinase-like (PK-like)"/>
    <property type="match status" value="1"/>
</dbReference>
<dbReference type="InterPro" id="IPR000719">
    <property type="entry name" value="Prot_kinase_dom"/>
</dbReference>
<dbReference type="VEuPathDB" id="TrichDB:TVAG_336100"/>
<dbReference type="AlphaFoldDB" id="A2FN96"/>
<organism evidence="2 3">
    <name type="scientific">Trichomonas vaginalis (strain ATCC PRA-98 / G3)</name>
    <dbReference type="NCBI Taxonomy" id="412133"/>
    <lineage>
        <taxon>Eukaryota</taxon>
        <taxon>Metamonada</taxon>
        <taxon>Parabasalia</taxon>
        <taxon>Trichomonadida</taxon>
        <taxon>Trichomonadidae</taxon>
        <taxon>Trichomonas</taxon>
    </lineage>
</organism>